<sequence>MFDDEKVLTTLTGKVNDLLVRYEDLCKDNEELHNQIVTLKAQNEAKTNQIMRLEEELNKKTNETDDVLKKIEAVLNK</sequence>
<dbReference type="KEGG" id="cpin:CPIN18020_1111"/>
<reference evidence="2" key="1">
    <citation type="submission" date="2016-09" db="EMBL/GenBank/DDBJ databases">
        <title>Comparative genomics of the Campylobacter concisus group.</title>
        <authorList>
            <person name="Miller W.G."/>
            <person name="Yee E."/>
            <person name="Chapman M.H."/>
            <person name="Huynh S."/>
            <person name="Bono J.L."/>
            <person name="On S.L.W."/>
            <person name="StLeger J."/>
            <person name="Foster G."/>
            <person name="Parker C.T."/>
        </authorList>
    </citation>
    <scope>NUCLEOTIDE SEQUENCE [LARGE SCALE GENOMIC DNA]</scope>
    <source>
        <strain evidence="2">RM18021</strain>
    </source>
</reference>
<accession>A0A1S6U883</accession>
<dbReference type="GeneID" id="56566751"/>
<proteinExistence type="predicted"/>
<name>A0A1S6U883_9BACT</name>
<gene>
    <name evidence="1" type="ORF">CPIN18021_1160</name>
</gene>
<evidence type="ECO:0000313" key="2">
    <source>
        <dbReference type="Proteomes" id="UP000190868"/>
    </source>
</evidence>
<dbReference type="Proteomes" id="UP000190868">
    <property type="component" value="Chromosome"/>
</dbReference>
<dbReference type="AlphaFoldDB" id="A0A1S6U883"/>
<dbReference type="EMBL" id="CP017258">
    <property type="protein sequence ID" value="AQW87958.1"/>
    <property type="molecule type" value="Genomic_DNA"/>
</dbReference>
<dbReference type="RefSeq" id="WP_069632592.1">
    <property type="nucleotide sequence ID" value="NZ_CP017018.1"/>
</dbReference>
<evidence type="ECO:0000313" key="1">
    <source>
        <dbReference type="EMBL" id="AQW87958.1"/>
    </source>
</evidence>
<protein>
    <submittedName>
        <fullName evidence="1">Uncharacterized protein</fullName>
    </submittedName>
</protein>
<organism evidence="1 2">
    <name type="scientific">Campylobacter pinnipediorum subsp. caledonicus</name>
    <dbReference type="NCBI Taxonomy" id="1874362"/>
    <lineage>
        <taxon>Bacteria</taxon>
        <taxon>Pseudomonadati</taxon>
        <taxon>Campylobacterota</taxon>
        <taxon>Epsilonproteobacteria</taxon>
        <taxon>Campylobacterales</taxon>
        <taxon>Campylobacteraceae</taxon>
        <taxon>Campylobacter</taxon>
    </lineage>
</organism>
<keyword evidence="2" id="KW-1185">Reference proteome</keyword>